<dbReference type="EMBL" id="VIEB01000042">
    <property type="protein sequence ID" value="TQE10411.1"/>
    <property type="molecule type" value="Genomic_DNA"/>
</dbReference>
<sequence>MAAWEALGVGYQGEIRDGWRRLRGRKKCTNSLRETKRLAQKSDQEKTREEGIKLDEVSLEKKDIFVEVFVRDVRSFDESKMTNPKPEEHETRNANIGNVSELDELGEPAGIKYRAATGGGAIAGV</sequence>
<dbReference type="AlphaFoldDB" id="A0A540NH93"/>
<name>A0A540NH93_MALBA</name>
<comment type="caution">
    <text evidence="1">The sequence shown here is derived from an EMBL/GenBank/DDBJ whole genome shotgun (WGS) entry which is preliminary data.</text>
</comment>
<evidence type="ECO:0000313" key="1">
    <source>
        <dbReference type="EMBL" id="TQE10411.1"/>
    </source>
</evidence>
<evidence type="ECO:0000313" key="2">
    <source>
        <dbReference type="Proteomes" id="UP000315295"/>
    </source>
</evidence>
<dbReference type="Proteomes" id="UP000315295">
    <property type="component" value="Unassembled WGS sequence"/>
</dbReference>
<gene>
    <name evidence="1" type="ORF">C1H46_004008</name>
</gene>
<protein>
    <submittedName>
        <fullName evidence="1">Uncharacterized protein</fullName>
    </submittedName>
</protein>
<reference evidence="1 2" key="1">
    <citation type="journal article" date="2019" name="G3 (Bethesda)">
        <title>Sequencing of a Wild Apple (Malus baccata) Genome Unravels the Differences Between Cultivated and Wild Apple Species Regarding Disease Resistance and Cold Tolerance.</title>
        <authorList>
            <person name="Chen X."/>
        </authorList>
    </citation>
    <scope>NUCLEOTIDE SEQUENCE [LARGE SCALE GENOMIC DNA]</scope>
    <source>
        <strain evidence="2">cv. Shandingzi</strain>
        <tissue evidence="1">Leaves</tissue>
    </source>
</reference>
<keyword evidence="2" id="KW-1185">Reference proteome</keyword>
<accession>A0A540NH93</accession>
<organism evidence="1 2">
    <name type="scientific">Malus baccata</name>
    <name type="common">Siberian crab apple</name>
    <name type="synonym">Pyrus baccata</name>
    <dbReference type="NCBI Taxonomy" id="106549"/>
    <lineage>
        <taxon>Eukaryota</taxon>
        <taxon>Viridiplantae</taxon>
        <taxon>Streptophyta</taxon>
        <taxon>Embryophyta</taxon>
        <taxon>Tracheophyta</taxon>
        <taxon>Spermatophyta</taxon>
        <taxon>Magnoliopsida</taxon>
        <taxon>eudicotyledons</taxon>
        <taxon>Gunneridae</taxon>
        <taxon>Pentapetalae</taxon>
        <taxon>rosids</taxon>
        <taxon>fabids</taxon>
        <taxon>Rosales</taxon>
        <taxon>Rosaceae</taxon>
        <taxon>Amygdaloideae</taxon>
        <taxon>Maleae</taxon>
        <taxon>Malus</taxon>
    </lineage>
</organism>
<proteinExistence type="predicted"/>